<proteinExistence type="predicted"/>
<name>A0A3S3U7L7_9HYPH</name>
<comment type="caution">
    <text evidence="1">The sequence shown here is derived from an EMBL/GenBank/DDBJ whole genome shotgun (WGS) entry which is preliminary data.</text>
</comment>
<accession>A0A3S3U7L7</accession>
<dbReference type="Proteomes" id="UP000286997">
    <property type="component" value="Unassembled WGS sequence"/>
</dbReference>
<evidence type="ECO:0000313" key="1">
    <source>
        <dbReference type="EMBL" id="RVU17452.1"/>
    </source>
</evidence>
<sequence>MTGRQEQAVGIPWFDSDNYRLARRFMADAQTLPRQYDAWLNEAQSFEASVIRSGRLATRVPIEVHDFIAWCLFHGRDPDGGARQRFATLVANQGQGPERRR</sequence>
<dbReference type="EMBL" id="SACP01000012">
    <property type="protein sequence ID" value="RVU17452.1"/>
    <property type="molecule type" value="Genomic_DNA"/>
</dbReference>
<dbReference type="RefSeq" id="WP_127729978.1">
    <property type="nucleotide sequence ID" value="NZ_SACP01000012.1"/>
</dbReference>
<dbReference type="AlphaFoldDB" id="A0A3S3U7L7"/>
<organism evidence="1 2">
    <name type="scientific">Methylobacterium oryzihabitans</name>
    <dbReference type="NCBI Taxonomy" id="2499852"/>
    <lineage>
        <taxon>Bacteria</taxon>
        <taxon>Pseudomonadati</taxon>
        <taxon>Pseudomonadota</taxon>
        <taxon>Alphaproteobacteria</taxon>
        <taxon>Hyphomicrobiales</taxon>
        <taxon>Methylobacteriaceae</taxon>
        <taxon>Methylobacterium</taxon>
    </lineage>
</organism>
<dbReference type="OrthoDB" id="7269818at2"/>
<reference evidence="1 2" key="1">
    <citation type="submission" date="2019-01" db="EMBL/GenBank/DDBJ databases">
        <authorList>
            <person name="Chen W.-M."/>
        </authorList>
    </citation>
    <scope>NUCLEOTIDE SEQUENCE [LARGE SCALE GENOMIC DNA]</scope>
    <source>
        <strain evidence="1 2">TER-1</strain>
    </source>
</reference>
<keyword evidence="2" id="KW-1185">Reference proteome</keyword>
<protein>
    <submittedName>
        <fullName evidence="1">Uncharacterized protein</fullName>
    </submittedName>
</protein>
<evidence type="ECO:0000313" key="2">
    <source>
        <dbReference type="Proteomes" id="UP000286997"/>
    </source>
</evidence>
<gene>
    <name evidence="1" type="ORF">EOE48_13770</name>
</gene>